<dbReference type="EMBL" id="CAJNJQ010002246">
    <property type="protein sequence ID" value="CAE7170312.1"/>
    <property type="molecule type" value="Genomic_DNA"/>
</dbReference>
<dbReference type="AlphaFoldDB" id="A0A8H3E323"/>
<comment type="caution">
    <text evidence="1">The sequence shown here is derived from an EMBL/GenBank/DDBJ whole genome shotgun (WGS) entry which is preliminary data.</text>
</comment>
<dbReference type="Proteomes" id="UP000663827">
    <property type="component" value="Unassembled WGS sequence"/>
</dbReference>
<gene>
    <name evidence="1" type="ORF">RDB_LOCUS105558</name>
</gene>
<sequence length="213" mass="24908">SLNLPDRDFLAMIYSAPWELVPPPRLDQAQTRRTIGMWAYRYNGHFFRSYLPRSADPNHAAQYVANRIPRDYEKRKEWMGKIISLIENELLWRAERGIQVSEPIFPDFGGIQPFGWESYVDIALDHPVDNRQQIAFTDIVPDHDLDWLRPLNLVQWSYVVDLEDYAFTINGILHFSFDQMPQDISECLVHPTTSSVYYKMTPKAEELGSCKLI</sequence>
<protein>
    <submittedName>
        <fullName evidence="1">Uncharacterized protein</fullName>
    </submittedName>
</protein>
<feature type="non-terminal residue" evidence="1">
    <location>
        <position position="1"/>
    </location>
</feature>
<reference evidence="1" key="1">
    <citation type="submission" date="2021-01" db="EMBL/GenBank/DDBJ databases">
        <authorList>
            <person name="Kaushik A."/>
        </authorList>
    </citation>
    <scope>NUCLEOTIDE SEQUENCE</scope>
    <source>
        <strain evidence="1">AG5</strain>
    </source>
</reference>
<evidence type="ECO:0000313" key="2">
    <source>
        <dbReference type="Proteomes" id="UP000663827"/>
    </source>
</evidence>
<name>A0A8H3E323_9AGAM</name>
<proteinExistence type="predicted"/>
<organism evidence="1 2">
    <name type="scientific">Rhizoctonia solani</name>
    <dbReference type="NCBI Taxonomy" id="456999"/>
    <lineage>
        <taxon>Eukaryota</taxon>
        <taxon>Fungi</taxon>
        <taxon>Dikarya</taxon>
        <taxon>Basidiomycota</taxon>
        <taxon>Agaricomycotina</taxon>
        <taxon>Agaricomycetes</taxon>
        <taxon>Cantharellales</taxon>
        <taxon>Ceratobasidiaceae</taxon>
        <taxon>Rhizoctonia</taxon>
    </lineage>
</organism>
<accession>A0A8H3E323</accession>
<evidence type="ECO:0000313" key="1">
    <source>
        <dbReference type="EMBL" id="CAE7170312.1"/>
    </source>
</evidence>